<sequence>MIGHWKNTLLLIFVIFIMIFQNIMYTDAGVVDLWRNPGFLPNVPIDEITETAKDPPAMARIFYSAIGDFAEAVPIFPITFNVPDTLSAFGGMMSGLYNFMTGNKNPEGSEPKDVVDTMLRIYEQIVLQDEALGDNELEE</sequence>
<keyword evidence="2" id="KW-1185">Reference proteome</keyword>
<name>A0A5E4NSM7_9HEMI</name>
<reference evidence="1 2" key="1">
    <citation type="submission" date="2019-08" db="EMBL/GenBank/DDBJ databases">
        <authorList>
            <person name="Alioto T."/>
            <person name="Alioto T."/>
            <person name="Gomez Garrido J."/>
        </authorList>
    </citation>
    <scope>NUCLEOTIDE SEQUENCE [LARGE SCALE GENOMIC DNA]</scope>
</reference>
<protein>
    <submittedName>
        <fullName evidence="1">Uncharacterized protein</fullName>
    </submittedName>
</protein>
<accession>A0A5E4NSM7</accession>
<proteinExistence type="predicted"/>
<dbReference type="OrthoDB" id="6582473at2759"/>
<gene>
    <name evidence="1" type="ORF">CINCED_3A003398</name>
</gene>
<dbReference type="AlphaFoldDB" id="A0A5E4NSM7"/>
<dbReference type="Proteomes" id="UP000325440">
    <property type="component" value="Unassembled WGS sequence"/>
</dbReference>
<dbReference type="EMBL" id="CABPRJ010002435">
    <property type="protein sequence ID" value="VVC46120.1"/>
    <property type="molecule type" value="Genomic_DNA"/>
</dbReference>
<evidence type="ECO:0000313" key="2">
    <source>
        <dbReference type="Proteomes" id="UP000325440"/>
    </source>
</evidence>
<organism evidence="1 2">
    <name type="scientific">Cinara cedri</name>
    <dbReference type="NCBI Taxonomy" id="506608"/>
    <lineage>
        <taxon>Eukaryota</taxon>
        <taxon>Metazoa</taxon>
        <taxon>Ecdysozoa</taxon>
        <taxon>Arthropoda</taxon>
        <taxon>Hexapoda</taxon>
        <taxon>Insecta</taxon>
        <taxon>Pterygota</taxon>
        <taxon>Neoptera</taxon>
        <taxon>Paraneoptera</taxon>
        <taxon>Hemiptera</taxon>
        <taxon>Sternorrhyncha</taxon>
        <taxon>Aphidomorpha</taxon>
        <taxon>Aphidoidea</taxon>
        <taxon>Aphididae</taxon>
        <taxon>Lachninae</taxon>
        <taxon>Cinara</taxon>
    </lineage>
</organism>
<evidence type="ECO:0000313" key="1">
    <source>
        <dbReference type="EMBL" id="VVC46120.1"/>
    </source>
</evidence>